<evidence type="ECO:0000256" key="6">
    <source>
        <dbReference type="ARBA" id="ARBA00022723"/>
    </source>
</evidence>
<comment type="caution">
    <text evidence="13">The sequence shown here is derived from an EMBL/GenBank/DDBJ whole genome shotgun (WGS) entry which is preliminary data.</text>
</comment>
<dbReference type="GO" id="GO:0004089">
    <property type="term" value="F:carbonate dehydratase activity"/>
    <property type="evidence" value="ECO:0007669"/>
    <property type="project" value="UniProtKB-UniRule"/>
</dbReference>
<evidence type="ECO:0000256" key="2">
    <source>
        <dbReference type="ARBA" id="ARBA00004613"/>
    </source>
</evidence>
<dbReference type="Proteomes" id="UP001634394">
    <property type="component" value="Unassembled WGS sequence"/>
</dbReference>
<dbReference type="Gene3D" id="3.10.200.10">
    <property type="entry name" value="Alpha carbonic anhydrase"/>
    <property type="match status" value="1"/>
</dbReference>
<dbReference type="FunFam" id="3.10.200.10:FF:000003">
    <property type="entry name" value="Carbonic anhydrase 12"/>
    <property type="match status" value="1"/>
</dbReference>
<dbReference type="InterPro" id="IPR001148">
    <property type="entry name" value="CA_dom"/>
</dbReference>
<evidence type="ECO:0000256" key="3">
    <source>
        <dbReference type="ARBA" id="ARBA00010718"/>
    </source>
</evidence>
<evidence type="ECO:0000256" key="11">
    <source>
        <dbReference type="RuleBase" id="RU367011"/>
    </source>
</evidence>
<evidence type="ECO:0000256" key="8">
    <source>
        <dbReference type="ARBA" id="ARBA00023180"/>
    </source>
</evidence>
<evidence type="ECO:0000256" key="4">
    <source>
        <dbReference type="ARBA" id="ARBA00012925"/>
    </source>
</evidence>
<dbReference type="SMART" id="SM01057">
    <property type="entry name" value="Carb_anhydrase"/>
    <property type="match status" value="1"/>
</dbReference>
<evidence type="ECO:0000313" key="14">
    <source>
        <dbReference type="Proteomes" id="UP001634394"/>
    </source>
</evidence>
<dbReference type="Pfam" id="PF00194">
    <property type="entry name" value="Carb_anhydrase"/>
    <property type="match status" value="1"/>
</dbReference>
<evidence type="ECO:0000256" key="9">
    <source>
        <dbReference type="ARBA" id="ARBA00023239"/>
    </source>
</evidence>
<keyword evidence="8" id="KW-0325">Glycoprotein</keyword>
<evidence type="ECO:0000256" key="5">
    <source>
        <dbReference type="ARBA" id="ARBA00022525"/>
    </source>
</evidence>
<evidence type="ECO:0000256" key="7">
    <source>
        <dbReference type="ARBA" id="ARBA00022833"/>
    </source>
</evidence>
<proteinExistence type="inferred from homology"/>
<dbReference type="InterPro" id="IPR018338">
    <property type="entry name" value="Carbonic_anhydrase_a-class_CS"/>
</dbReference>
<dbReference type="PROSITE" id="PS00162">
    <property type="entry name" value="ALPHA_CA_1"/>
    <property type="match status" value="1"/>
</dbReference>
<dbReference type="InterPro" id="IPR036398">
    <property type="entry name" value="CA_dom_sf"/>
</dbReference>
<evidence type="ECO:0000259" key="12">
    <source>
        <dbReference type="PROSITE" id="PS51144"/>
    </source>
</evidence>
<keyword evidence="5" id="KW-0964">Secreted</keyword>
<dbReference type="GO" id="GO:0005576">
    <property type="term" value="C:extracellular region"/>
    <property type="evidence" value="ECO:0007669"/>
    <property type="project" value="UniProtKB-SubCell"/>
</dbReference>
<feature type="domain" description="Alpha-carbonic anhydrase" evidence="12">
    <location>
        <begin position="11"/>
        <end position="273"/>
    </location>
</feature>
<evidence type="ECO:0000256" key="10">
    <source>
        <dbReference type="ARBA" id="ARBA00048348"/>
    </source>
</evidence>
<dbReference type="PROSITE" id="PS51144">
    <property type="entry name" value="ALPHA_CA_2"/>
    <property type="match status" value="1"/>
</dbReference>
<dbReference type="CDD" id="cd00326">
    <property type="entry name" value="alpha_CA"/>
    <property type="match status" value="1"/>
</dbReference>
<keyword evidence="6 11" id="KW-0479">Metal-binding</keyword>
<dbReference type="SUPFAM" id="SSF51069">
    <property type="entry name" value="Carbonic anhydrase"/>
    <property type="match status" value="1"/>
</dbReference>
<name>A0ABD3V727_SINWO</name>
<comment type="function">
    <text evidence="1 11">Reversible hydration of carbon dioxide.</text>
</comment>
<comment type="catalytic activity">
    <reaction evidence="10 11">
        <text>hydrogencarbonate + H(+) = CO2 + H2O</text>
        <dbReference type="Rhea" id="RHEA:10748"/>
        <dbReference type="ChEBI" id="CHEBI:15377"/>
        <dbReference type="ChEBI" id="CHEBI:15378"/>
        <dbReference type="ChEBI" id="CHEBI:16526"/>
        <dbReference type="ChEBI" id="CHEBI:17544"/>
        <dbReference type="EC" id="4.2.1.1"/>
    </reaction>
</comment>
<dbReference type="PANTHER" id="PTHR18952">
    <property type="entry name" value="CARBONIC ANHYDRASE"/>
    <property type="match status" value="1"/>
</dbReference>
<dbReference type="InterPro" id="IPR023561">
    <property type="entry name" value="Carbonic_anhydrase_a-class"/>
</dbReference>
<keyword evidence="7 11" id="KW-0862">Zinc</keyword>
<keyword evidence="14" id="KW-1185">Reference proteome</keyword>
<evidence type="ECO:0000313" key="13">
    <source>
        <dbReference type="EMBL" id="KAL3856816.1"/>
    </source>
</evidence>
<evidence type="ECO:0000256" key="1">
    <source>
        <dbReference type="ARBA" id="ARBA00002904"/>
    </source>
</evidence>
<dbReference type="PANTHER" id="PTHR18952:SF265">
    <property type="entry name" value="CARBONIC ANHYDRASE"/>
    <property type="match status" value="1"/>
</dbReference>
<protein>
    <recommendedName>
        <fullName evidence="4 11">Carbonic anhydrase</fullName>
        <ecNumber evidence="4 11">4.2.1.1</ecNumber>
    </recommendedName>
</protein>
<sequence>MSGQLSKVNTFHWGYHGFSGPSYWVHDYMDCAGSMQSPIDIPREEEVEYAENLGYIEFYGYDDVRVHSVRNNGHSLQVDVSGDSYIAGVGLEGLYKVSQLHFHWGVTSDSGSEHTIHGKAFPMEMHIVHYKEQYGSIIDAVGYSDGLAVLSFMFKVSPYDNLYYSKFLGKFSNVQYSGESTNTSHMRLSEMLPIYWQYMDYFRYAGSLTTPPCSQVVIWTIFTRPIYISEEQLQYFRNLYSIKKQSIPGAYGYMSDNYRPIQPLNDRLVFKNFQFSLDVLDEDENVFESD</sequence>
<organism evidence="13 14">
    <name type="scientific">Sinanodonta woodiana</name>
    <name type="common">Chinese pond mussel</name>
    <name type="synonym">Anodonta woodiana</name>
    <dbReference type="NCBI Taxonomy" id="1069815"/>
    <lineage>
        <taxon>Eukaryota</taxon>
        <taxon>Metazoa</taxon>
        <taxon>Spiralia</taxon>
        <taxon>Lophotrochozoa</taxon>
        <taxon>Mollusca</taxon>
        <taxon>Bivalvia</taxon>
        <taxon>Autobranchia</taxon>
        <taxon>Heteroconchia</taxon>
        <taxon>Palaeoheterodonta</taxon>
        <taxon>Unionida</taxon>
        <taxon>Unionoidea</taxon>
        <taxon>Unionidae</taxon>
        <taxon>Unioninae</taxon>
        <taxon>Sinanodonta</taxon>
    </lineage>
</organism>
<dbReference type="EC" id="4.2.1.1" evidence="4 11"/>
<dbReference type="GO" id="GO:0008270">
    <property type="term" value="F:zinc ion binding"/>
    <property type="evidence" value="ECO:0007669"/>
    <property type="project" value="UniProtKB-UniRule"/>
</dbReference>
<dbReference type="EMBL" id="JBJQND010000013">
    <property type="protein sequence ID" value="KAL3856816.1"/>
    <property type="molecule type" value="Genomic_DNA"/>
</dbReference>
<reference evidence="13 14" key="1">
    <citation type="submission" date="2024-11" db="EMBL/GenBank/DDBJ databases">
        <title>Chromosome-level genome assembly of the freshwater bivalve Anodonta woodiana.</title>
        <authorList>
            <person name="Chen X."/>
        </authorList>
    </citation>
    <scope>NUCLEOTIDE SEQUENCE [LARGE SCALE GENOMIC DNA]</scope>
    <source>
        <strain evidence="13">MN2024</strain>
        <tissue evidence="13">Gills</tissue>
    </source>
</reference>
<gene>
    <name evidence="13" type="ORF">ACJMK2_011532</name>
</gene>
<keyword evidence="9 11" id="KW-0456">Lyase</keyword>
<comment type="similarity">
    <text evidence="3 11">Belongs to the alpha-carbonic anhydrase family.</text>
</comment>
<comment type="cofactor">
    <cofactor evidence="11">
        <name>Zn(2+)</name>
        <dbReference type="ChEBI" id="CHEBI:29105"/>
    </cofactor>
</comment>
<comment type="subcellular location">
    <subcellularLocation>
        <location evidence="2">Secreted</location>
    </subcellularLocation>
</comment>
<dbReference type="AlphaFoldDB" id="A0ABD3V727"/>
<accession>A0ABD3V727</accession>